<evidence type="ECO:0000313" key="2">
    <source>
        <dbReference type="EMBL" id="EMR02176.1"/>
    </source>
</evidence>
<dbReference type="AlphaFoldDB" id="M7N4M0"/>
<dbReference type="EMBL" id="AODQ01000070">
    <property type="protein sequence ID" value="EMR02176.1"/>
    <property type="molecule type" value="Genomic_DNA"/>
</dbReference>
<evidence type="ECO:0000313" key="3">
    <source>
        <dbReference type="Proteomes" id="UP000011910"/>
    </source>
</evidence>
<feature type="compositionally biased region" description="Acidic residues" evidence="1">
    <location>
        <begin position="18"/>
        <end position="31"/>
    </location>
</feature>
<reference evidence="2 3" key="1">
    <citation type="journal article" date="2013" name="Genome Announc.">
        <title>Draft Genome Sequence of Cesiribacter andamanensis Strain AMV16T, Isolated from a Soil Sample from a Mud Volcano in the Andaman Islands, India.</title>
        <authorList>
            <person name="Shivaji S."/>
            <person name="Ara S."/>
            <person name="Begum Z."/>
            <person name="Srinivas T.N."/>
            <person name="Singh A."/>
            <person name="Kumar Pinnaka A."/>
        </authorList>
    </citation>
    <scope>NUCLEOTIDE SEQUENCE [LARGE SCALE GENOMIC DNA]</scope>
    <source>
        <strain evidence="2 3">AMV16</strain>
    </source>
</reference>
<keyword evidence="3" id="KW-1185">Reference proteome</keyword>
<organism evidence="2 3">
    <name type="scientific">Cesiribacter andamanensis AMV16</name>
    <dbReference type="NCBI Taxonomy" id="1279009"/>
    <lineage>
        <taxon>Bacteria</taxon>
        <taxon>Pseudomonadati</taxon>
        <taxon>Bacteroidota</taxon>
        <taxon>Cytophagia</taxon>
        <taxon>Cytophagales</taxon>
        <taxon>Cesiribacteraceae</taxon>
        <taxon>Cesiribacter</taxon>
    </lineage>
</organism>
<comment type="caution">
    <text evidence="2">The sequence shown here is derived from an EMBL/GenBank/DDBJ whole genome shotgun (WGS) entry which is preliminary data.</text>
</comment>
<protein>
    <submittedName>
        <fullName evidence="2">Uncharacterized protein</fullName>
    </submittedName>
</protein>
<sequence length="202" mass="22678">MLLGFFLFSCGGNTQDQQETESYEYSAEEDTQYTGAEETPAQKRYAERRAKGDTLAMHYKELQKFLPNEIRGFSREGEIEGSSMNMEDGSYSMASQRYRKGEEDLTITLIDYNNAIDMYEGLSGAWASGMSYEDDNQKANGVSLLNNKAKGMEVFAKKDNRCELMAGIAARFYLQIKVNNTTNASLCREIAEGLNLSALDAY</sequence>
<name>M7N4M0_9BACT</name>
<feature type="region of interest" description="Disordered" evidence="1">
    <location>
        <begin position="15"/>
        <end position="42"/>
    </location>
</feature>
<evidence type="ECO:0000256" key="1">
    <source>
        <dbReference type="SAM" id="MobiDB-lite"/>
    </source>
</evidence>
<accession>M7N4M0</accession>
<proteinExistence type="predicted"/>
<dbReference type="Proteomes" id="UP000011910">
    <property type="component" value="Unassembled WGS sequence"/>
</dbReference>
<gene>
    <name evidence="2" type="ORF">ADICEAN_02690</name>
</gene>